<proteinExistence type="predicted"/>
<dbReference type="AlphaFoldDB" id="A0A9W7J8A6"/>
<accession>A0A9W7J8A6</accession>
<protein>
    <recommendedName>
        <fullName evidence="1">Agglutinin domain-containing protein</fullName>
    </recommendedName>
</protein>
<dbReference type="InterPro" id="IPR008998">
    <property type="entry name" value="Agglutinin"/>
</dbReference>
<dbReference type="CDD" id="cd00257">
    <property type="entry name" value="beta-trefoil_FSCN-like"/>
    <property type="match status" value="1"/>
</dbReference>
<dbReference type="InterPro" id="IPR036242">
    <property type="entry name" value="Agglutinin_dom_sf"/>
</dbReference>
<dbReference type="SMART" id="SM00791">
    <property type="entry name" value="Agglutinin"/>
    <property type="match status" value="1"/>
</dbReference>
<dbReference type="SUPFAM" id="SSF50382">
    <property type="entry name" value="Agglutinin"/>
    <property type="match status" value="2"/>
</dbReference>
<gene>
    <name evidence="2" type="ORF">HRI_004655200</name>
</gene>
<comment type="caution">
    <text evidence="2">The sequence shown here is derived from an EMBL/GenBank/DDBJ whole genome shotgun (WGS) entry which is preliminary data.</text>
</comment>
<feature type="domain" description="Agglutinin" evidence="1">
    <location>
        <begin position="168"/>
        <end position="299"/>
    </location>
</feature>
<evidence type="ECO:0000313" key="3">
    <source>
        <dbReference type="Proteomes" id="UP001165190"/>
    </source>
</evidence>
<evidence type="ECO:0000313" key="2">
    <source>
        <dbReference type="EMBL" id="GMJ09860.1"/>
    </source>
</evidence>
<dbReference type="Gene3D" id="2.170.15.10">
    <property type="entry name" value="Proaerolysin, chain A, domain 3"/>
    <property type="match status" value="1"/>
</dbReference>
<dbReference type="Proteomes" id="UP001165190">
    <property type="component" value="Unassembled WGS sequence"/>
</dbReference>
<dbReference type="PANTHER" id="PTHR39244">
    <property type="entry name" value="NATTERIN-4"/>
    <property type="match status" value="1"/>
</dbReference>
<dbReference type="InterPro" id="IPR053237">
    <property type="entry name" value="Natterin_C"/>
</dbReference>
<evidence type="ECO:0000259" key="1">
    <source>
        <dbReference type="SMART" id="SM00791"/>
    </source>
</evidence>
<dbReference type="PANTHER" id="PTHR39244:SF5">
    <property type="entry name" value="NATTERIN-3-LIKE"/>
    <property type="match status" value="1"/>
</dbReference>
<dbReference type="OrthoDB" id="4948898at2759"/>
<dbReference type="Pfam" id="PF07468">
    <property type="entry name" value="Agglutinin"/>
    <property type="match status" value="2"/>
</dbReference>
<keyword evidence="3" id="KW-1185">Reference proteome</keyword>
<name>A0A9W7J8A6_HIBTR</name>
<organism evidence="2 3">
    <name type="scientific">Hibiscus trionum</name>
    <name type="common">Flower of an hour</name>
    <dbReference type="NCBI Taxonomy" id="183268"/>
    <lineage>
        <taxon>Eukaryota</taxon>
        <taxon>Viridiplantae</taxon>
        <taxon>Streptophyta</taxon>
        <taxon>Embryophyta</taxon>
        <taxon>Tracheophyta</taxon>
        <taxon>Spermatophyta</taxon>
        <taxon>Magnoliopsida</taxon>
        <taxon>eudicotyledons</taxon>
        <taxon>Gunneridae</taxon>
        <taxon>Pentapetalae</taxon>
        <taxon>rosids</taxon>
        <taxon>malvids</taxon>
        <taxon>Malvales</taxon>
        <taxon>Malvaceae</taxon>
        <taxon>Malvoideae</taxon>
        <taxon>Hibiscus</taxon>
    </lineage>
</organism>
<dbReference type="EMBL" id="BSYR01000056">
    <property type="protein sequence ID" value="GMJ09860.1"/>
    <property type="molecule type" value="Genomic_DNA"/>
</dbReference>
<dbReference type="CDD" id="cd20216">
    <property type="entry name" value="PFM_HFR-2-like"/>
    <property type="match status" value="1"/>
</dbReference>
<sequence length="479" mass="55149">MASLLPRYIVIESSEGYFKPDGYVSYIREDGEDDGFLRYREPQVTSPYAKFEVESSETEGQFHIRSCQNNKYWQRTFHYTDPWGYWIAANSKKKGSKDSSTLFKFIPVAENTFRIMHVESGYYVCWWRVDPDDQGYNPKFNWGLSSRNDYFDDGNSYLFKIIDWSSLMILPRYVAFRGPNNKYLCLYKDSMPYYGSDEIGEETVAFEILPTNDGNIRIKSFKTGKFFRCVNSRWIWADDTSTDNVDTFFRAVKFGDQKIGLIYLGNNNYCKRLTDEGYGNALAAVATYATNETEMMVEEPVLTREIYDVRYDLDNSRVYGEEVRVLAQFSATNITDESSAREFMVGYTDIKISSWKTDLSLKLGTKTTMKFDVPFIFEGKVEMSAEVRSVVEWGEVSETITNLEFVHNTVMAPMSEVTVNLVATKALCDVPFTYKQRDVLHDGSSVLSEVKGGTYYGSNYHSVQFVTKEEKLSSSDSIK</sequence>
<dbReference type="SUPFAM" id="SSF56973">
    <property type="entry name" value="Aerolisin/ETX pore-forming domain"/>
    <property type="match status" value="1"/>
</dbReference>
<dbReference type="Gene3D" id="2.80.10.50">
    <property type="match status" value="2"/>
</dbReference>
<reference evidence="2" key="1">
    <citation type="submission" date="2023-05" db="EMBL/GenBank/DDBJ databases">
        <title>Genome and transcriptome analyses reveal genes involved in the formation of fine ridges on petal epidermal cells in Hibiscus trionum.</title>
        <authorList>
            <person name="Koshimizu S."/>
            <person name="Masuda S."/>
            <person name="Ishii T."/>
            <person name="Shirasu K."/>
            <person name="Hoshino A."/>
            <person name="Arita M."/>
        </authorList>
    </citation>
    <scope>NUCLEOTIDE SEQUENCE</scope>
    <source>
        <strain evidence="2">Hamamatsu line</strain>
    </source>
</reference>